<evidence type="ECO:0000313" key="3">
    <source>
        <dbReference type="Proteomes" id="UP000054408"/>
    </source>
</evidence>
<dbReference type="RefSeq" id="XP_013755091.1">
    <property type="nucleotide sequence ID" value="XM_013899637.1"/>
</dbReference>
<name>A0A0L0DK38_THETB</name>
<sequence length="135" mass="14811">MRAYFANRRERVSVGVPEEEYDEGDESALSITPGPSSEPPVQKAPVVDPGPIPHALSMWGNFHISVSPLLRVYGHGKTTSGLECVTLGQLELDTENAELYGTIRLVFDPELGRPPILVNIRTPVPRNTILGEHLE</sequence>
<evidence type="ECO:0000313" key="2">
    <source>
        <dbReference type="EMBL" id="KNC52779.1"/>
    </source>
</evidence>
<dbReference type="Proteomes" id="UP000054408">
    <property type="component" value="Unassembled WGS sequence"/>
</dbReference>
<protein>
    <submittedName>
        <fullName evidence="2">Uncharacterized protein</fullName>
    </submittedName>
</protein>
<feature type="region of interest" description="Disordered" evidence="1">
    <location>
        <begin position="14"/>
        <end position="45"/>
    </location>
</feature>
<dbReference type="EMBL" id="GL349475">
    <property type="protein sequence ID" value="KNC52779.1"/>
    <property type="molecule type" value="Genomic_DNA"/>
</dbReference>
<keyword evidence="3" id="KW-1185">Reference proteome</keyword>
<reference evidence="2 3" key="1">
    <citation type="submission" date="2010-05" db="EMBL/GenBank/DDBJ databases">
        <title>The Genome Sequence of Thecamonas trahens ATCC 50062.</title>
        <authorList>
            <consortium name="The Broad Institute Genome Sequencing Platform"/>
            <person name="Russ C."/>
            <person name="Cuomo C."/>
            <person name="Shea T."/>
            <person name="Young S.K."/>
            <person name="Zeng Q."/>
            <person name="Koehrsen M."/>
            <person name="Haas B."/>
            <person name="Borodovsky M."/>
            <person name="Guigo R."/>
            <person name="Alvarado L."/>
            <person name="Berlin A."/>
            <person name="Bochicchio J."/>
            <person name="Borenstein D."/>
            <person name="Chapman S."/>
            <person name="Chen Z."/>
            <person name="Freedman E."/>
            <person name="Gellesch M."/>
            <person name="Goldberg J."/>
            <person name="Griggs A."/>
            <person name="Gujja S."/>
            <person name="Heilman E."/>
            <person name="Heiman D."/>
            <person name="Hepburn T."/>
            <person name="Howarth C."/>
            <person name="Jen D."/>
            <person name="Larson L."/>
            <person name="Mehta T."/>
            <person name="Park D."/>
            <person name="Pearson M."/>
            <person name="Roberts A."/>
            <person name="Saif S."/>
            <person name="Shenoy N."/>
            <person name="Sisk P."/>
            <person name="Stolte C."/>
            <person name="Sykes S."/>
            <person name="Thomson T."/>
            <person name="Walk T."/>
            <person name="White J."/>
            <person name="Yandava C."/>
            <person name="Burger G."/>
            <person name="Gray M.W."/>
            <person name="Holland P.W.H."/>
            <person name="King N."/>
            <person name="Lang F.B.F."/>
            <person name="Roger A.J."/>
            <person name="Ruiz-Trillo I."/>
            <person name="Lander E."/>
            <person name="Nusbaum C."/>
        </authorList>
    </citation>
    <scope>NUCLEOTIDE SEQUENCE [LARGE SCALE GENOMIC DNA]</scope>
    <source>
        <strain evidence="2 3">ATCC 50062</strain>
    </source>
</reference>
<organism evidence="2 3">
    <name type="scientific">Thecamonas trahens ATCC 50062</name>
    <dbReference type="NCBI Taxonomy" id="461836"/>
    <lineage>
        <taxon>Eukaryota</taxon>
        <taxon>Apusozoa</taxon>
        <taxon>Apusomonadida</taxon>
        <taxon>Apusomonadidae</taxon>
        <taxon>Thecamonas</taxon>
    </lineage>
</organism>
<evidence type="ECO:0000256" key="1">
    <source>
        <dbReference type="SAM" id="MobiDB-lite"/>
    </source>
</evidence>
<gene>
    <name evidence="2" type="ORF">AMSG_08665</name>
</gene>
<accession>A0A0L0DK38</accession>
<dbReference type="GeneID" id="25567307"/>
<feature type="compositionally biased region" description="Acidic residues" evidence="1">
    <location>
        <begin position="17"/>
        <end position="26"/>
    </location>
</feature>
<dbReference type="AlphaFoldDB" id="A0A0L0DK38"/>
<proteinExistence type="predicted"/>